<reference evidence="1" key="1">
    <citation type="submission" date="2022-07" db="EMBL/GenBank/DDBJ databases">
        <title>Phylogenomic reconstructions and comparative analyses of Kickxellomycotina fungi.</title>
        <authorList>
            <person name="Reynolds N.K."/>
            <person name="Stajich J.E."/>
            <person name="Barry K."/>
            <person name="Grigoriev I.V."/>
            <person name="Crous P."/>
            <person name="Smith M.E."/>
        </authorList>
    </citation>
    <scope>NUCLEOTIDE SEQUENCE</scope>
    <source>
        <strain evidence="1">CBS 190363</strain>
    </source>
</reference>
<accession>A0ACC1M4T7</accession>
<dbReference type="Proteomes" id="UP001139981">
    <property type="component" value="Unassembled WGS sequence"/>
</dbReference>
<name>A0ACC1M4T7_9FUNG</name>
<proteinExistence type="predicted"/>
<organism evidence="1 2">
    <name type="scientific">Coemansia aciculifera</name>
    <dbReference type="NCBI Taxonomy" id="417176"/>
    <lineage>
        <taxon>Eukaryota</taxon>
        <taxon>Fungi</taxon>
        <taxon>Fungi incertae sedis</taxon>
        <taxon>Zoopagomycota</taxon>
        <taxon>Kickxellomycotina</taxon>
        <taxon>Kickxellomycetes</taxon>
        <taxon>Kickxellales</taxon>
        <taxon>Kickxellaceae</taxon>
        <taxon>Coemansia</taxon>
    </lineage>
</organism>
<evidence type="ECO:0000313" key="2">
    <source>
        <dbReference type="Proteomes" id="UP001139981"/>
    </source>
</evidence>
<keyword evidence="2" id="KW-1185">Reference proteome</keyword>
<protein>
    <submittedName>
        <fullName evidence="1">Uncharacterized protein</fullName>
    </submittedName>
</protein>
<comment type="caution">
    <text evidence="1">The sequence shown here is derived from an EMBL/GenBank/DDBJ whole genome shotgun (WGS) entry which is preliminary data.</text>
</comment>
<dbReference type="EMBL" id="JANBVB010000268">
    <property type="protein sequence ID" value="KAJ2895673.1"/>
    <property type="molecule type" value="Genomic_DNA"/>
</dbReference>
<evidence type="ECO:0000313" key="1">
    <source>
        <dbReference type="EMBL" id="KAJ2895673.1"/>
    </source>
</evidence>
<gene>
    <name evidence="1" type="ORF">IWW38_002240</name>
</gene>
<sequence length="593" mass="65176">MRHFSDATRSATDEFADASTNTSTVSVAFAVDDKRSNNLGTRTCARFSPKSPKRSSDATRFATDESEDESKSDPVVSSADCAASAEYTEDNNEAAGQSVVDAVLSAQYAELSICDIGGKSVAATVPVSSDQPSAADKQDKSSKQQVSKEHKQQRRRDRSLGKLSQLRRREMGHNTNIQALMADAGGNAAIGLIRSHDAACEHNNEHLVGSKRLYPGPPVNMRALDRRERQHVQRIMMWLNWPRAATSTAYAAMLLAAFTPTANFAPVSVDMEIDTDDNMDVDTLSALPDQGVSQNNYNSDMTVDPVNEQNPQRQPPPDHAQENGHRQPPLGYVQENGRLQPPLGYVQENGHRQPPLGYMQENGHRQPPPDHAQEYGRLQPPLGYVQENGHRQPPLGYVQENGHRQPPLGYVQENGHRQPPLGYAQGNNHNQPPLGHAQGNGHNQPPLGHAQENGHRQPPPGHAQGNGHRRPTLRRAHENGHRQPTPDYSQPQARQPPPGHAHEYGLLQPPLDYAHENGHRQPTLRHAHALHEQQAEEERTRARTPLNRPQTPGPAAGAANNADDDWETATEDTVPDDNPSTSEVEVGVILTRL</sequence>